<dbReference type="Gene3D" id="3.40.50.300">
    <property type="entry name" value="P-loop containing nucleotide triphosphate hydrolases"/>
    <property type="match status" value="1"/>
</dbReference>
<sequence>MERKRHLSPPPKTPTPKRRPIYAATDTCSPRPPSSSLYPALPPSLSPSPSSFGALSSQESPIPSPFATETDQDLWPSKTEEACFGTINGVQVMLKWPPKAAQVSSRDNQEPGSSVQTLLLQFYDGCCLLVTEGGDVVGVLEDRALRPLAALSSGCPPIKCEAVVSEAVWKSQIQLVDGRARNGQQITVDVDVFGPLARADDVARQLGRMSLFLQTPSRHDMFIPPYFNPQCLVLPEVTSSSTAATFAAGTGNEKADLLVQQSLHPNEDHASNLDEPVLDLDHVMKGVRQFHGSGVLHIDSRIKTKLLPDQKKGVQFILQREKVDQPDEMSLWDRIECDEGGIIGFRHAITGAKSQSTDDALGGILADDMGLGKTLTMLSAIIMSTPLANEFARTNDRMNVDGPKELAPRYSKATLVVVPSELLLVGWAEEIKKHMRPGSISHCKYHGKNRHTANPDLSDYDIVLTTYGTVAADFTRQRNVLRGVYWYRVVLDEAHIIRNSSTKHFRAVRSIPAHMRWCITGTPIQNSLDDLGALTRFLDLPILSDVHNFRRFISAEAAPSQPGQKPDFTNLQLLLGSICIRRQQSFPSKTEIIRPEFSATEKKDYDTLAVVCKQALEAAVNARNSAASHQNVLKKLLRLREFCNGITASNDNDPEHVFSLFQQSGDACCSYCSIDIPDLDTGAGEEAGGIIITECQKLVCSDLECISQYHDALEACSDGQRRCPFCKLEHVTENLLVGQRSRENANTASTPPSKLRVLLENVMEHMDKDKCIIFSVWKGTLDIVGEMLNAKGVAYSRVDGSVSTMTKRKGILLDFQRRPNLRVLLMTLGTGAVGLNNLSVANRIHLLEPQWNPSVERQAIGRILRLGQDREVKIIRYIMKNSIEELVEKHQRRKNQIASGGFNFAHLAKHDCFGAA</sequence>
<evidence type="ECO:0000259" key="5">
    <source>
        <dbReference type="PROSITE" id="PS51192"/>
    </source>
</evidence>
<gene>
    <name evidence="7" type="ORF">QBC47DRAFT_373917</name>
</gene>
<dbReference type="SMART" id="SM00490">
    <property type="entry name" value="HELICc"/>
    <property type="match status" value="1"/>
</dbReference>
<dbReference type="InterPro" id="IPR001650">
    <property type="entry name" value="Helicase_C-like"/>
</dbReference>
<dbReference type="InterPro" id="IPR049730">
    <property type="entry name" value="SNF2/RAD54-like_C"/>
</dbReference>
<dbReference type="GO" id="GO:0005634">
    <property type="term" value="C:nucleus"/>
    <property type="evidence" value="ECO:0007669"/>
    <property type="project" value="TreeGrafter"/>
</dbReference>
<dbReference type="EMBL" id="MU839829">
    <property type="protein sequence ID" value="KAK1758206.1"/>
    <property type="molecule type" value="Genomic_DNA"/>
</dbReference>
<dbReference type="PROSITE" id="PS51194">
    <property type="entry name" value="HELICASE_CTER"/>
    <property type="match status" value="1"/>
</dbReference>
<dbReference type="SUPFAM" id="SSF52540">
    <property type="entry name" value="P-loop containing nucleoside triphosphate hydrolases"/>
    <property type="match status" value="2"/>
</dbReference>
<dbReference type="Pfam" id="PF00176">
    <property type="entry name" value="SNF2-rel_dom"/>
    <property type="match status" value="1"/>
</dbReference>
<feature type="domain" description="Helicase ATP-binding" evidence="5">
    <location>
        <begin position="354"/>
        <end position="541"/>
    </location>
</feature>
<proteinExistence type="predicted"/>
<comment type="caution">
    <text evidence="7">The sequence shown here is derived from an EMBL/GenBank/DDBJ whole genome shotgun (WGS) entry which is preliminary data.</text>
</comment>
<dbReference type="PANTHER" id="PTHR45626">
    <property type="entry name" value="TRANSCRIPTION TERMINATION FACTOR 2-RELATED"/>
    <property type="match status" value="1"/>
</dbReference>
<evidence type="ECO:0000256" key="4">
    <source>
        <dbReference type="SAM" id="MobiDB-lite"/>
    </source>
</evidence>
<name>A0AAJ0BH93_9PEZI</name>
<evidence type="ECO:0000313" key="7">
    <source>
        <dbReference type="EMBL" id="KAK1758206.1"/>
    </source>
</evidence>
<dbReference type="GO" id="GO:0006281">
    <property type="term" value="P:DNA repair"/>
    <property type="evidence" value="ECO:0007669"/>
    <property type="project" value="TreeGrafter"/>
</dbReference>
<dbReference type="AlphaFoldDB" id="A0AAJ0BH93"/>
<feature type="region of interest" description="Disordered" evidence="4">
    <location>
        <begin position="1"/>
        <end position="71"/>
    </location>
</feature>
<evidence type="ECO:0000313" key="8">
    <source>
        <dbReference type="Proteomes" id="UP001239445"/>
    </source>
</evidence>
<dbReference type="PROSITE" id="PS51192">
    <property type="entry name" value="HELICASE_ATP_BIND_1"/>
    <property type="match status" value="1"/>
</dbReference>
<feature type="domain" description="Helicase C-terminal" evidence="6">
    <location>
        <begin position="758"/>
        <end position="913"/>
    </location>
</feature>
<dbReference type="CDD" id="cd18793">
    <property type="entry name" value="SF2_C_SNF"/>
    <property type="match status" value="1"/>
</dbReference>
<evidence type="ECO:0000256" key="3">
    <source>
        <dbReference type="ARBA" id="ARBA00022840"/>
    </source>
</evidence>
<dbReference type="InterPro" id="IPR038718">
    <property type="entry name" value="SNF2-like_sf"/>
</dbReference>
<dbReference type="GO" id="GO:0008094">
    <property type="term" value="F:ATP-dependent activity, acting on DNA"/>
    <property type="evidence" value="ECO:0007669"/>
    <property type="project" value="TreeGrafter"/>
</dbReference>
<dbReference type="PANTHER" id="PTHR45626:SF52">
    <property type="entry name" value="SINGLE-STRANDED DNA-DEPENDENT ATPASE (EUROFUNG)"/>
    <property type="match status" value="1"/>
</dbReference>
<organism evidence="7 8">
    <name type="scientific">Echria macrotheca</name>
    <dbReference type="NCBI Taxonomy" id="438768"/>
    <lineage>
        <taxon>Eukaryota</taxon>
        <taxon>Fungi</taxon>
        <taxon>Dikarya</taxon>
        <taxon>Ascomycota</taxon>
        <taxon>Pezizomycotina</taxon>
        <taxon>Sordariomycetes</taxon>
        <taxon>Sordariomycetidae</taxon>
        <taxon>Sordariales</taxon>
        <taxon>Schizotheciaceae</taxon>
        <taxon>Echria</taxon>
    </lineage>
</organism>
<evidence type="ECO:0000256" key="1">
    <source>
        <dbReference type="ARBA" id="ARBA00022741"/>
    </source>
</evidence>
<reference evidence="7" key="1">
    <citation type="submission" date="2023-06" db="EMBL/GenBank/DDBJ databases">
        <title>Genome-scale phylogeny and comparative genomics of the fungal order Sordariales.</title>
        <authorList>
            <consortium name="Lawrence Berkeley National Laboratory"/>
            <person name="Hensen N."/>
            <person name="Bonometti L."/>
            <person name="Westerberg I."/>
            <person name="Brannstrom I.O."/>
            <person name="Guillou S."/>
            <person name="Cros-Aarteil S."/>
            <person name="Calhoun S."/>
            <person name="Haridas S."/>
            <person name="Kuo A."/>
            <person name="Mondo S."/>
            <person name="Pangilinan J."/>
            <person name="Riley R."/>
            <person name="Labutti K."/>
            <person name="Andreopoulos B."/>
            <person name="Lipzen A."/>
            <person name="Chen C."/>
            <person name="Yanf M."/>
            <person name="Daum C."/>
            <person name="Ng V."/>
            <person name="Clum A."/>
            <person name="Steindorff A."/>
            <person name="Ohm R."/>
            <person name="Martin F."/>
            <person name="Silar P."/>
            <person name="Natvig D."/>
            <person name="Lalanne C."/>
            <person name="Gautier V."/>
            <person name="Ament-Velasquez S.L."/>
            <person name="Kruys A."/>
            <person name="Hutchinson M.I."/>
            <person name="Powell A.J."/>
            <person name="Barry K."/>
            <person name="Miller A.N."/>
            <person name="Grigoriev I.V."/>
            <person name="Debuchy R."/>
            <person name="Gladieux P."/>
            <person name="Thoren M.H."/>
            <person name="Johannesson H."/>
        </authorList>
    </citation>
    <scope>NUCLEOTIDE SEQUENCE</scope>
    <source>
        <strain evidence="7">PSN4</strain>
    </source>
</reference>
<dbReference type="InterPro" id="IPR027417">
    <property type="entry name" value="P-loop_NTPase"/>
</dbReference>
<keyword evidence="8" id="KW-1185">Reference proteome</keyword>
<dbReference type="InterPro" id="IPR050628">
    <property type="entry name" value="SNF2_RAD54_helicase_TF"/>
</dbReference>
<dbReference type="InterPro" id="IPR000330">
    <property type="entry name" value="SNF2_N"/>
</dbReference>
<dbReference type="CDD" id="cd18008">
    <property type="entry name" value="DEXDc_SHPRH-like"/>
    <property type="match status" value="1"/>
</dbReference>
<dbReference type="GO" id="GO:0005524">
    <property type="term" value="F:ATP binding"/>
    <property type="evidence" value="ECO:0007669"/>
    <property type="project" value="UniProtKB-KW"/>
</dbReference>
<dbReference type="Gene3D" id="3.40.50.10810">
    <property type="entry name" value="Tandem AAA-ATPase domain"/>
    <property type="match status" value="1"/>
</dbReference>
<feature type="compositionally biased region" description="Low complexity" evidence="4">
    <location>
        <begin position="47"/>
        <end position="57"/>
    </location>
</feature>
<keyword evidence="3" id="KW-0067">ATP-binding</keyword>
<keyword evidence="1" id="KW-0547">Nucleotide-binding</keyword>
<evidence type="ECO:0000259" key="6">
    <source>
        <dbReference type="PROSITE" id="PS51194"/>
    </source>
</evidence>
<dbReference type="InterPro" id="IPR014001">
    <property type="entry name" value="Helicase_ATP-bd"/>
</dbReference>
<accession>A0AAJ0BH93</accession>
<evidence type="ECO:0000256" key="2">
    <source>
        <dbReference type="ARBA" id="ARBA00022801"/>
    </source>
</evidence>
<keyword evidence="2" id="KW-0378">Hydrolase</keyword>
<protein>
    <submittedName>
        <fullName evidence="7">SNF2 family N-terminal domain-containing protein</fullName>
    </submittedName>
</protein>
<dbReference type="SMART" id="SM00487">
    <property type="entry name" value="DEXDc"/>
    <property type="match status" value="1"/>
</dbReference>
<dbReference type="Pfam" id="PF00271">
    <property type="entry name" value="Helicase_C"/>
    <property type="match status" value="1"/>
</dbReference>
<dbReference type="Proteomes" id="UP001239445">
    <property type="component" value="Unassembled WGS sequence"/>
</dbReference>
<dbReference type="GO" id="GO:0016787">
    <property type="term" value="F:hydrolase activity"/>
    <property type="evidence" value="ECO:0007669"/>
    <property type="project" value="UniProtKB-KW"/>
</dbReference>